<dbReference type="RefSeq" id="WP_091730419.1">
    <property type="nucleotide sequence ID" value="NZ_FNQE01000020.1"/>
</dbReference>
<dbReference type="Gene3D" id="1.20.58.2180">
    <property type="match status" value="1"/>
</dbReference>
<protein>
    <submittedName>
        <fullName evidence="4">Iron complex transport system substrate-binding protein</fullName>
    </submittedName>
</protein>
<evidence type="ECO:0000256" key="1">
    <source>
        <dbReference type="ARBA" id="ARBA00008814"/>
    </source>
</evidence>
<name>A0A1H3QGR4_9FIRM</name>
<dbReference type="PROSITE" id="PS50983">
    <property type="entry name" value="FE_B12_PBP"/>
    <property type="match status" value="1"/>
</dbReference>
<evidence type="ECO:0000256" key="2">
    <source>
        <dbReference type="SAM" id="SignalP"/>
    </source>
</evidence>
<sequence>MIKNKHFKVVLALMLVLIMSFSIVACGKTPVEQIPAESQPEEAREIVVTDHLGREVKFDKPVEKIVSGYYITSSMLIALGLEDKVVGIEAKANARPIYGLAAPQFLELPNVGTMKEFDLEGAAALKPDLIILSVRLKDAVESLEKLGLKVIAVNPESMEELKEALDMVGKATGTEDRAEALKKYYDDKVLELSKLVEGKERKNVYLGGNSNLLSTATKKMYQNSLIEVAGGNNVAGDIDDTYWAEISYEQLIAYNPDVIVGIPGASYAKEDVVNDEKLQSIKAVENGQVYFMPNAFEMWDSPIPSGIIGAMWMTSVLNEDVYPFEKFKQEAFDFYKEFYNVEINMDDITK</sequence>
<dbReference type="PANTHER" id="PTHR30535:SF34">
    <property type="entry name" value="MOLYBDATE-BINDING PROTEIN MOLA"/>
    <property type="match status" value="1"/>
</dbReference>
<dbReference type="EMBL" id="FNQE01000020">
    <property type="protein sequence ID" value="SDZ12473.1"/>
    <property type="molecule type" value="Genomic_DNA"/>
</dbReference>
<reference evidence="4 5" key="1">
    <citation type="submission" date="2016-10" db="EMBL/GenBank/DDBJ databases">
        <authorList>
            <person name="de Groot N.N."/>
        </authorList>
    </citation>
    <scope>NUCLEOTIDE SEQUENCE [LARGE SCALE GENOMIC DNA]</scope>
    <source>
        <strain evidence="4 5">DSM 21650</strain>
    </source>
</reference>
<evidence type="ECO:0000313" key="4">
    <source>
        <dbReference type="EMBL" id="SDZ12473.1"/>
    </source>
</evidence>
<proteinExistence type="inferred from homology"/>
<dbReference type="Gene3D" id="3.40.50.1980">
    <property type="entry name" value="Nitrogenase molybdenum iron protein domain"/>
    <property type="match status" value="2"/>
</dbReference>
<gene>
    <name evidence="4" type="ORF">SAMN05660462_01936</name>
</gene>
<keyword evidence="5" id="KW-1185">Reference proteome</keyword>
<organism evidence="4 5">
    <name type="scientific">Proteiniborus ethanoligenes</name>
    <dbReference type="NCBI Taxonomy" id="415015"/>
    <lineage>
        <taxon>Bacteria</taxon>
        <taxon>Bacillati</taxon>
        <taxon>Bacillota</taxon>
        <taxon>Clostridia</taxon>
        <taxon>Eubacteriales</taxon>
        <taxon>Proteiniborus</taxon>
    </lineage>
</organism>
<accession>A0A1H3QGR4</accession>
<dbReference type="Pfam" id="PF01497">
    <property type="entry name" value="Peripla_BP_2"/>
    <property type="match status" value="1"/>
</dbReference>
<dbReference type="InterPro" id="IPR002491">
    <property type="entry name" value="ABC_transptr_periplasmic_BD"/>
</dbReference>
<evidence type="ECO:0000313" key="5">
    <source>
        <dbReference type="Proteomes" id="UP000198625"/>
    </source>
</evidence>
<dbReference type="STRING" id="415015.SAMN05660462_01936"/>
<dbReference type="InterPro" id="IPR050902">
    <property type="entry name" value="ABC_Transporter_SBP"/>
</dbReference>
<feature type="signal peptide" evidence="2">
    <location>
        <begin position="1"/>
        <end position="25"/>
    </location>
</feature>
<feature type="domain" description="Fe/B12 periplasmic-binding" evidence="3">
    <location>
        <begin position="64"/>
        <end position="325"/>
    </location>
</feature>
<dbReference type="PANTHER" id="PTHR30535">
    <property type="entry name" value="VITAMIN B12-BINDING PROTEIN"/>
    <property type="match status" value="1"/>
</dbReference>
<comment type="similarity">
    <text evidence="1">Belongs to the bacterial solute-binding protein 8 family.</text>
</comment>
<dbReference type="Proteomes" id="UP000198625">
    <property type="component" value="Unassembled WGS sequence"/>
</dbReference>
<dbReference type="SUPFAM" id="SSF53807">
    <property type="entry name" value="Helical backbone' metal receptor"/>
    <property type="match status" value="1"/>
</dbReference>
<feature type="chain" id="PRO_5039252488" evidence="2">
    <location>
        <begin position="26"/>
        <end position="350"/>
    </location>
</feature>
<dbReference type="PROSITE" id="PS51257">
    <property type="entry name" value="PROKAR_LIPOPROTEIN"/>
    <property type="match status" value="1"/>
</dbReference>
<dbReference type="AlphaFoldDB" id="A0A1H3QGR4"/>
<evidence type="ECO:0000259" key="3">
    <source>
        <dbReference type="PROSITE" id="PS50983"/>
    </source>
</evidence>
<keyword evidence="2" id="KW-0732">Signal</keyword>
<dbReference type="OrthoDB" id="9787830at2"/>